<feature type="transmembrane region" description="Helical" evidence="1">
    <location>
        <begin position="16"/>
        <end position="37"/>
    </location>
</feature>
<accession>A0A1B6NUT5</accession>
<comment type="caution">
    <text evidence="2">The sequence shown here is derived from an EMBL/GenBank/DDBJ whole genome shotgun (WGS) entry which is preliminary data.</text>
</comment>
<gene>
    <name evidence="2" type="ORF">MGSAQ_001276</name>
</gene>
<reference evidence="2" key="1">
    <citation type="submission" date="2013-11" db="EMBL/GenBank/DDBJ databases">
        <title>Microbial diversity, functional groups and degradation webs in Northern and Southern Mediterranean and Red Sea marine crude oil polluted sites.</title>
        <authorList>
            <person name="Daffonchio D."/>
            <person name="Mapelli F."/>
            <person name="Ferrer M."/>
            <person name="Richter M."/>
            <person name="Cherif A."/>
            <person name="Malkawi H.I."/>
            <person name="Yakimov M.M."/>
            <person name="Abdel-Fattah Y.R."/>
            <person name="Blaghen M."/>
            <person name="Golyshin P.N."/>
            <person name="Kalogerakis N."/>
            <person name="Boon N."/>
            <person name="Magagnini M."/>
            <person name="Fava F."/>
        </authorList>
    </citation>
    <scope>NUCLEOTIDE SEQUENCE</scope>
</reference>
<feature type="non-terminal residue" evidence="2">
    <location>
        <position position="38"/>
    </location>
</feature>
<evidence type="ECO:0000256" key="1">
    <source>
        <dbReference type="SAM" id="Phobius"/>
    </source>
</evidence>
<name>A0A1B6NUT5_9ZZZZ</name>
<proteinExistence type="predicted"/>
<organism evidence="2">
    <name type="scientific">marine sediment metagenome</name>
    <dbReference type="NCBI Taxonomy" id="412755"/>
    <lineage>
        <taxon>unclassified sequences</taxon>
        <taxon>metagenomes</taxon>
        <taxon>ecological metagenomes</taxon>
    </lineage>
</organism>
<dbReference type="EMBL" id="AYSL01000675">
    <property type="protein sequence ID" value="KTF07229.1"/>
    <property type="molecule type" value="Genomic_DNA"/>
</dbReference>
<dbReference type="AlphaFoldDB" id="A0A1B6NUT5"/>
<sequence length="38" mass="3919">MITLIPRQSASTGWQVATPVMAVLATMIAGGLLFAMLG</sequence>
<evidence type="ECO:0000313" key="2">
    <source>
        <dbReference type="EMBL" id="KTF07229.1"/>
    </source>
</evidence>
<keyword evidence="1" id="KW-1133">Transmembrane helix</keyword>
<keyword evidence="1" id="KW-0812">Transmembrane</keyword>
<protein>
    <submittedName>
        <fullName evidence="2">Uncharacterized protein</fullName>
    </submittedName>
</protein>
<keyword evidence="1" id="KW-0472">Membrane</keyword>